<protein>
    <recommendedName>
        <fullName evidence="1">glycerophosphodiester phosphodiesterase</fullName>
        <ecNumber evidence="1">3.1.4.46</ecNumber>
    </recommendedName>
</protein>
<accession>A0ABC8UZ26</accession>
<name>A0ABC8UZ26_9AQUA</name>
<reference evidence="5 6" key="1">
    <citation type="submission" date="2024-02" db="EMBL/GenBank/DDBJ databases">
        <authorList>
            <person name="Vignale AGUSTIN F."/>
            <person name="Sosa J E."/>
            <person name="Modenutti C."/>
        </authorList>
    </citation>
    <scope>NUCLEOTIDE SEQUENCE [LARGE SCALE GENOMIC DNA]</scope>
</reference>
<evidence type="ECO:0000256" key="1">
    <source>
        <dbReference type="ARBA" id="ARBA00012247"/>
    </source>
</evidence>
<keyword evidence="3" id="KW-0378">Hydrolase</keyword>
<dbReference type="AlphaFoldDB" id="A0ABC8UZ26"/>
<dbReference type="GO" id="GO:0006071">
    <property type="term" value="P:glycerol metabolic process"/>
    <property type="evidence" value="ECO:0007669"/>
    <property type="project" value="UniProtKB-KW"/>
</dbReference>
<dbReference type="PANTHER" id="PTHR43620:SF44">
    <property type="entry name" value="GLYCEROPHOSPHODIESTER PHOSPHODIESTERASE GDPDL6-RELATED"/>
    <property type="match status" value="1"/>
</dbReference>
<gene>
    <name evidence="5" type="ORF">ILEXP_LOCUS56745</name>
</gene>
<dbReference type="Gene3D" id="3.20.20.190">
    <property type="entry name" value="Phosphatidylinositol (PI) phosphodiesterase"/>
    <property type="match status" value="1"/>
</dbReference>
<dbReference type="SUPFAM" id="SSF51695">
    <property type="entry name" value="PLC-like phosphodiesterases"/>
    <property type="match status" value="1"/>
</dbReference>
<dbReference type="EC" id="3.1.4.46" evidence="1"/>
<dbReference type="Proteomes" id="UP001642360">
    <property type="component" value="Unassembled WGS sequence"/>
</dbReference>
<sequence length="158" mass="17551">MKNAAFLASKKGLSITDAVTTALSNDTLDKVLIQSDDSSVLSKFKDASTYQRVLTIKEQISDAPKQVAEEVKKYADAVSVTRNSIVRDNSVFFSTDFTNITQEMHAANVLVYVAFLRNEFTSLIFDYNADPYTQLATFVVANKVDGSLRTIQQLPMHI</sequence>
<evidence type="ECO:0000313" key="5">
    <source>
        <dbReference type="EMBL" id="CAK9186264.1"/>
    </source>
</evidence>
<dbReference type="PANTHER" id="PTHR43620">
    <property type="entry name" value="GLYCEROPHOSPHORYL DIESTER PHOSPHODIESTERASE"/>
    <property type="match status" value="1"/>
</dbReference>
<organism evidence="5 6">
    <name type="scientific">Ilex paraguariensis</name>
    <name type="common">yerba mate</name>
    <dbReference type="NCBI Taxonomy" id="185542"/>
    <lineage>
        <taxon>Eukaryota</taxon>
        <taxon>Viridiplantae</taxon>
        <taxon>Streptophyta</taxon>
        <taxon>Embryophyta</taxon>
        <taxon>Tracheophyta</taxon>
        <taxon>Spermatophyta</taxon>
        <taxon>Magnoliopsida</taxon>
        <taxon>eudicotyledons</taxon>
        <taxon>Gunneridae</taxon>
        <taxon>Pentapetalae</taxon>
        <taxon>asterids</taxon>
        <taxon>campanulids</taxon>
        <taxon>Aquifoliales</taxon>
        <taxon>Aquifoliaceae</taxon>
        <taxon>Ilex</taxon>
    </lineage>
</organism>
<comment type="catalytic activity">
    <reaction evidence="4">
        <text>a sn-glycero-3-phosphodiester + H2O = an alcohol + sn-glycerol 3-phosphate + H(+)</text>
        <dbReference type="Rhea" id="RHEA:12969"/>
        <dbReference type="ChEBI" id="CHEBI:15377"/>
        <dbReference type="ChEBI" id="CHEBI:15378"/>
        <dbReference type="ChEBI" id="CHEBI:30879"/>
        <dbReference type="ChEBI" id="CHEBI:57597"/>
        <dbReference type="ChEBI" id="CHEBI:83408"/>
        <dbReference type="EC" id="3.1.4.46"/>
    </reaction>
</comment>
<proteinExistence type="predicted"/>
<evidence type="ECO:0000313" key="6">
    <source>
        <dbReference type="Proteomes" id="UP001642360"/>
    </source>
</evidence>
<evidence type="ECO:0000256" key="4">
    <source>
        <dbReference type="ARBA" id="ARBA00047512"/>
    </source>
</evidence>
<keyword evidence="2" id="KW-0319">Glycerol metabolism</keyword>
<dbReference type="InterPro" id="IPR017946">
    <property type="entry name" value="PLC-like_Pdiesterase_TIM-brl"/>
</dbReference>
<dbReference type="EMBL" id="CAUOFW020009511">
    <property type="protein sequence ID" value="CAK9186264.1"/>
    <property type="molecule type" value="Genomic_DNA"/>
</dbReference>
<comment type="caution">
    <text evidence="5">The sequence shown here is derived from an EMBL/GenBank/DDBJ whole genome shotgun (WGS) entry which is preliminary data.</text>
</comment>
<keyword evidence="6" id="KW-1185">Reference proteome</keyword>
<evidence type="ECO:0000256" key="2">
    <source>
        <dbReference type="ARBA" id="ARBA00022798"/>
    </source>
</evidence>
<dbReference type="GO" id="GO:0008889">
    <property type="term" value="F:glycerophosphodiester phosphodiesterase activity"/>
    <property type="evidence" value="ECO:0007669"/>
    <property type="project" value="UniProtKB-EC"/>
</dbReference>
<evidence type="ECO:0000256" key="3">
    <source>
        <dbReference type="ARBA" id="ARBA00022801"/>
    </source>
</evidence>